<evidence type="ECO:0000256" key="1">
    <source>
        <dbReference type="SAM" id="Coils"/>
    </source>
</evidence>
<comment type="caution">
    <text evidence="3">The sequence shown here is derived from an EMBL/GenBank/DDBJ whole genome shotgun (WGS) entry which is preliminary data.</text>
</comment>
<evidence type="ECO:0000313" key="3">
    <source>
        <dbReference type="EMBL" id="GGF89193.1"/>
    </source>
</evidence>
<sequence length="263" mass="28429">MVKPSFFSELKRRQIYRGGVMYVVAGWVVVQVATQVFPYFDIPNWAIRLVVVAILLGFPIALVCLWMFESVDPEDPEKHLTDRRQGGRDAGSAELSRLMAAERAERQRQNEELISALAQLKAGHGGTAENAGVTPTAAVSAPHAMPEPAMEPAPAPARKSKAGLLAGAVVVVLVLAGLWILFGPQAPSQAGAIPGELADKYVAPGFAQIERLGADLLRPLLKKLGIGIAPERVFTVLLVLAGALILRDFYHQMVSARRRKRQG</sequence>
<gene>
    <name evidence="3" type="ORF">GCM10010960_08820</name>
</gene>
<reference evidence="3" key="2">
    <citation type="submission" date="2020-09" db="EMBL/GenBank/DDBJ databases">
        <authorList>
            <person name="Sun Q."/>
            <person name="Zhou Y."/>
        </authorList>
    </citation>
    <scope>NUCLEOTIDE SEQUENCE</scope>
    <source>
        <strain evidence="3">CGMCC 1.12726</strain>
    </source>
</reference>
<feature type="transmembrane region" description="Helical" evidence="2">
    <location>
        <begin position="46"/>
        <end position="68"/>
    </location>
</feature>
<proteinExistence type="predicted"/>
<keyword evidence="2" id="KW-0472">Membrane</keyword>
<reference evidence="3" key="1">
    <citation type="journal article" date="2014" name="Int. J. Syst. Evol. Microbiol.">
        <title>Complete genome sequence of Corynebacterium casei LMG S-19264T (=DSM 44701T), isolated from a smear-ripened cheese.</title>
        <authorList>
            <consortium name="US DOE Joint Genome Institute (JGI-PGF)"/>
            <person name="Walter F."/>
            <person name="Albersmeier A."/>
            <person name="Kalinowski J."/>
            <person name="Ruckert C."/>
        </authorList>
    </citation>
    <scope>NUCLEOTIDE SEQUENCE</scope>
    <source>
        <strain evidence="3">CGMCC 1.12726</strain>
    </source>
</reference>
<protein>
    <submittedName>
        <fullName evidence="3">Uncharacterized protein</fullName>
    </submittedName>
</protein>
<feature type="transmembrane region" description="Helical" evidence="2">
    <location>
        <begin position="20"/>
        <end position="40"/>
    </location>
</feature>
<keyword evidence="1" id="KW-0175">Coiled coil</keyword>
<feature type="transmembrane region" description="Helical" evidence="2">
    <location>
        <begin position="162"/>
        <end position="182"/>
    </location>
</feature>
<evidence type="ECO:0000256" key="2">
    <source>
        <dbReference type="SAM" id="Phobius"/>
    </source>
</evidence>
<dbReference type="Proteomes" id="UP000632858">
    <property type="component" value="Unassembled WGS sequence"/>
</dbReference>
<evidence type="ECO:0000313" key="4">
    <source>
        <dbReference type="Proteomes" id="UP000632858"/>
    </source>
</evidence>
<feature type="transmembrane region" description="Helical" evidence="2">
    <location>
        <begin position="233"/>
        <end position="250"/>
    </location>
</feature>
<dbReference type="AlphaFoldDB" id="A0A917FMC3"/>
<organism evidence="3 4">
    <name type="scientific">Arenimonas maotaiensis</name>
    <dbReference type="NCBI Taxonomy" id="1446479"/>
    <lineage>
        <taxon>Bacteria</taxon>
        <taxon>Pseudomonadati</taxon>
        <taxon>Pseudomonadota</taxon>
        <taxon>Gammaproteobacteria</taxon>
        <taxon>Lysobacterales</taxon>
        <taxon>Lysobacteraceae</taxon>
        <taxon>Arenimonas</taxon>
    </lineage>
</organism>
<accession>A0A917FMC3</accession>
<name>A0A917FMC3_9GAMM</name>
<keyword evidence="2" id="KW-1133">Transmembrane helix</keyword>
<feature type="coiled-coil region" evidence="1">
    <location>
        <begin position="92"/>
        <end position="119"/>
    </location>
</feature>
<keyword evidence="4" id="KW-1185">Reference proteome</keyword>
<dbReference type="EMBL" id="BMFO01000002">
    <property type="protein sequence ID" value="GGF89193.1"/>
    <property type="molecule type" value="Genomic_DNA"/>
</dbReference>
<keyword evidence="2" id="KW-0812">Transmembrane</keyword>